<dbReference type="Proteomes" id="UP001165960">
    <property type="component" value="Unassembled WGS sequence"/>
</dbReference>
<dbReference type="EMBL" id="QTSX02003160">
    <property type="protein sequence ID" value="KAJ9071573.1"/>
    <property type="molecule type" value="Genomic_DNA"/>
</dbReference>
<gene>
    <name evidence="1" type="ORF">DSO57_1035630</name>
</gene>
<name>A0ACC2TA73_9FUNG</name>
<sequence>MRVSFIVTLVISLVAAQTYPAKAAPTEIKNKPNANTIDVLARQVSSLEDTYSADNILNGKNNTAIPAELKNIALAVQVVQSVAPAYNQALASLKGLDRDDVVEKELAHAYSGVTKDHAKEINTAFDLLKAEMARDPHYASNVKVILEKTDPFFGGNVADNTGAVLKEMLKTDPASAQAIFSGVSAIQSEFGILKPETYAKFNKIYSGARR</sequence>
<evidence type="ECO:0000313" key="1">
    <source>
        <dbReference type="EMBL" id="KAJ9071573.1"/>
    </source>
</evidence>
<reference evidence="1" key="1">
    <citation type="submission" date="2022-04" db="EMBL/GenBank/DDBJ databases">
        <title>Genome of the entomopathogenic fungus Entomophthora muscae.</title>
        <authorList>
            <person name="Elya C."/>
            <person name="Lovett B.R."/>
            <person name="Lee E."/>
            <person name="Macias A.M."/>
            <person name="Hajek A.E."/>
            <person name="De Bivort B.L."/>
            <person name="Kasson M.T."/>
            <person name="De Fine Licht H.H."/>
            <person name="Stajich J.E."/>
        </authorList>
    </citation>
    <scope>NUCLEOTIDE SEQUENCE</scope>
    <source>
        <strain evidence="1">Berkeley</strain>
    </source>
</reference>
<organism evidence="1 2">
    <name type="scientific">Entomophthora muscae</name>
    <dbReference type="NCBI Taxonomy" id="34485"/>
    <lineage>
        <taxon>Eukaryota</taxon>
        <taxon>Fungi</taxon>
        <taxon>Fungi incertae sedis</taxon>
        <taxon>Zoopagomycota</taxon>
        <taxon>Entomophthoromycotina</taxon>
        <taxon>Entomophthoromycetes</taxon>
        <taxon>Entomophthorales</taxon>
        <taxon>Entomophthoraceae</taxon>
        <taxon>Entomophthora</taxon>
    </lineage>
</organism>
<proteinExistence type="predicted"/>
<protein>
    <submittedName>
        <fullName evidence="1">Uncharacterized protein</fullName>
    </submittedName>
</protein>
<keyword evidence="2" id="KW-1185">Reference proteome</keyword>
<comment type="caution">
    <text evidence="1">The sequence shown here is derived from an EMBL/GenBank/DDBJ whole genome shotgun (WGS) entry which is preliminary data.</text>
</comment>
<accession>A0ACC2TA73</accession>
<evidence type="ECO:0000313" key="2">
    <source>
        <dbReference type="Proteomes" id="UP001165960"/>
    </source>
</evidence>